<evidence type="ECO:0000259" key="3">
    <source>
        <dbReference type="PROSITE" id="PS50102"/>
    </source>
</evidence>
<dbReference type="PANTHER" id="PTHR11176">
    <property type="entry name" value="BOULE-RELATED"/>
    <property type="match status" value="1"/>
</dbReference>
<evidence type="ECO:0000313" key="4">
    <source>
        <dbReference type="EMBL" id="VDD43292.1"/>
    </source>
</evidence>
<gene>
    <name evidence="4" type="ORF">BOLC5T30839H</name>
</gene>
<dbReference type="InterPro" id="IPR035979">
    <property type="entry name" value="RBD_domain_sf"/>
</dbReference>
<dbReference type="SUPFAM" id="SSF54928">
    <property type="entry name" value="RNA-binding domain, RBD"/>
    <property type="match status" value="1"/>
</dbReference>
<evidence type="ECO:0000256" key="1">
    <source>
        <dbReference type="ARBA" id="ARBA00022884"/>
    </source>
</evidence>
<proteinExistence type="predicted"/>
<dbReference type="Gene3D" id="3.30.70.330">
    <property type="match status" value="1"/>
</dbReference>
<organism evidence="4">
    <name type="scientific">Brassica oleracea</name>
    <name type="common">Wild cabbage</name>
    <dbReference type="NCBI Taxonomy" id="3712"/>
    <lineage>
        <taxon>Eukaryota</taxon>
        <taxon>Viridiplantae</taxon>
        <taxon>Streptophyta</taxon>
        <taxon>Embryophyta</taxon>
        <taxon>Tracheophyta</taxon>
        <taxon>Spermatophyta</taxon>
        <taxon>Magnoliopsida</taxon>
        <taxon>eudicotyledons</taxon>
        <taxon>Gunneridae</taxon>
        <taxon>Pentapetalae</taxon>
        <taxon>rosids</taxon>
        <taxon>malvids</taxon>
        <taxon>Brassicales</taxon>
        <taxon>Brassicaceae</taxon>
        <taxon>Brassiceae</taxon>
        <taxon>Brassica</taxon>
    </lineage>
</organism>
<reference evidence="4" key="1">
    <citation type="submission" date="2018-11" db="EMBL/GenBank/DDBJ databases">
        <authorList>
            <consortium name="Genoscope - CEA"/>
            <person name="William W."/>
        </authorList>
    </citation>
    <scope>NUCLEOTIDE SEQUENCE</scope>
</reference>
<dbReference type="InterPro" id="IPR000504">
    <property type="entry name" value="RRM_dom"/>
</dbReference>
<feature type="domain" description="RRM" evidence="3">
    <location>
        <begin position="18"/>
        <end position="95"/>
    </location>
</feature>
<dbReference type="InterPro" id="IPR012677">
    <property type="entry name" value="Nucleotide-bd_a/b_plait_sf"/>
</dbReference>
<dbReference type="Pfam" id="PF00076">
    <property type="entry name" value="RRM_1"/>
    <property type="match status" value="1"/>
</dbReference>
<protein>
    <recommendedName>
        <fullName evidence="3">RRM domain-containing protein</fullName>
    </recommendedName>
</protein>
<accession>A0A3P6FGB9</accession>
<dbReference type="PANTHER" id="PTHR11176:SF23">
    <property type="entry name" value="RNA-BINDING (RRM_RBD_RNP MOTIFS) FAMILY PROTEIN"/>
    <property type="match status" value="1"/>
</dbReference>
<name>A0A3P6FGB9_BRAOL</name>
<dbReference type="PROSITE" id="PS50102">
    <property type="entry name" value="RRM"/>
    <property type="match status" value="1"/>
</dbReference>
<keyword evidence="1 2" id="KW-0694">RNA-binding</keyword>
<dbReference type="EMBL" id="LR031877">
    <property type="protein sequence ID" value="VDD43292.1"/>
    <property type="molecule type" value="Genomic_DNA"/>
</dbReference>
<sequence length="266" mass="30593">MSSNTSYYRSPFGDTTFTKVFVGGLAWETPTEEMRRYFDQFGEILEAVIIMDKTTGKSKGYGFVTFRESDSATRAVADPNPVIDGRKANCNIASFGRPRLSTPRDYSLMAQGENKEEALVSIKAGDNQAIPEWLLRCSRLRLPSSCIRRTGTTSDDFLTNTEKRHSDELPTILRCGHTRPEFIGKAMYRRRTFLGQFRRSGFLGIFRRTLGVGIYRRTLVRRNIPTDICSSVYSDGYWFVGKFRRMLVRRKLLTALRRLSRRNSRM</sequence>
<dbReference type="AlphaFoldDB" id="A0A3P6FGB9"/>
<dbReference type="SMART" id="SM00360">
    <property type="entry name" value="RRM"/>
    <property type="match status" value="1"/>
</dbReference>
<dbReference type="GO" id="GO:0003723">
    <property type="term" value="F:RNA binding"/>
    <property type="evidence" value="ECO:0007669"/>
    <property type="project" value="UniProtKB-UniRule"/>
</dbReference>
<evidence type="ECO:0000256" key="2">
    <source>
        <dbReference type="PROSITE-ProRule" id="PRU00176"/>
    </source>
</evidence>